<proteinExistence type="inferred from homology"/>
<dbReference type="Gene3D" id="3.40.50.150">
    <property type="entry name" value="Vaccinia Virus protein VP39"/>
    <property type="match status" value="1"/>
</dbReference>
<dbReference type="PANTHER" id="PTHR13393">
    <property type="entry name" value="SAM-DEPENDENT METHYLTRANSFERASE"/>
    <property type="match status" value="1"/>
</dbReference>
<keyword evidence="2 5" id="KW-0489">Methyltransferase</keyword>
<dbReference type="AlphaFoldDB" id="A0AAF0FGN5"/>
<feature type="binding site" evidence="6">
    <location>
        <position position="129"/>
    </location>
    <ligand>
        <name>S-adenosyl-L-methionine</name>
        <dbReference type="ChEBI" id="CHEBI:59789"/>
    </ligand>
</feature>
<keyword evidence="4 6" id="KW-0949">S-adenosyl-L-methionine</keyword>
<evidence type="ECO:0000256" key="6">
    <source>
        <dbReference type="PIRSR" id="PIRSR037350-1"/>
    </source>
</evidence>
<evidence type="ECO:0000313" key="8">
    <source>
        <dbReference type="Proteomes" id="UP001214628"/>
    </source>
</evidence>
<evidence type="ECO:0000256" key="1">
    <source>
        <dbReference type="ARBA" id="ARBA00005878"/>
    </source>
</evidence>
<dbReference type="CDD" id="cd02440">
    <property type="entry name" value="AdoMet_MTases"/>
    <property type="match status" value="1"/>
</dbReference>
<feature type="binding site" evidence="6">
    <location>
        <position position="201"/>
    </location>
    <ligand>
        <name>S-adenosyl-L-methionine</name>
        <dbReference type="ChEBI" id="CHEBI:59789"/>
    </ligand>
</feature>
<keyword evidence="8" id="KW-1185">Reference proteome</keyword>
<evidence type="ECO:0000256" key="4">
    <source>
        <dbReference type="ARBA" id="ARBA00022691"/>
    </source>
</evidence>
<organism evidence="7 8">
    <name type="scientific">Malassezia psittaci</name>
    <dbReference type="NCBI Taxonomy" id="1821823"/>
    <lineage>
        <taxon>Eukaryota</taxon>
        <taxon>Fungi</taxon>
        <taxon>Dikarya</taxon>
        <taxon>Basidiomycota</taxon>
        <taxon>Ustilaginomycotina</taxon>
        <taxon>Malasseziomycetes</taxon>
        <taxon>Malasseziales</taxon>
        <taxon>Malasseziaceae</taxon>
        <taxon>Malassezia</taxon>
    </lineage>
</organism>
<dbReference type="PANTHER" id="PTHR13393:SF0">
    <property type="entry name" value="RNA N6-ADENOSINE-METHYLTRANSFERASE METTL16"/>
    <property type="match status" value="1"/>
</dbReference>
<feature type="binding site" evidence="6">
    <location>
        <position position="74"/>
    </location>
    <ligand>
        <name>S-adenosyl-L-methionine</name>
        <dbReference type="ChEBI" id="CHEBI:59789"/>
    </ligand>
</feature>
<evidence type="ECO:0008006" key="9">
    <source>
        <dbReference type="Google" id="ProtNLM"/>
    </source>
</evidence>
<gene>
    <name evidence="7" type="ORF">MPSI1_002894</name>
</gene>
<dbReference type="EMBL" id="CP118378">
    <property type="protein sequence ID" value="WFD44228.1"/>
    <property type="molecule type" value="Genomic_DNA"/>
</dbReference>
<keyword evidence="3 5" id="KW-0808">Transferase</keyword>
<dbReference type="Pfam" id="PF05971">
    <property type="entry name" value="Methyltransf_10"/>
    <property type="match status" value="1"/>
</dbReference>
<dbReference type="GO" id="GO:0005634">
    <property type="term" value="C:nucleus"/>
    <property type="evidence" value="ECO:0007669"/>
    <property type="project" value="TreeGrafter"/>
</dbReference>
<evidence type="ECO:0000256" key="2">
    <source>
        <dbReference type="ARBA" id="ARBA00022603"/>
    </source>
</evidence>
<dbReference type="SUPFAM" id="SSF53335">
    <property type="entry name" value="S-adenosyl-L-methionine-dependent methyltransferases"/>
    <property type="match status" value="1"/>
</dbReference>
<name>A0AAF0FGN5_9BASI</name>
<dbReference type="InterPro" id="IPR017182">
    <property type="entry name" value="METTL16/PsiM"/>
</dbReference>
<evidence type="ECO:0000313" key="7">
    <source>
        <dbReference type="EMBL" id="WFD44228.1"/>
    </source>
</evidence>
<feature type="binding site" evidence="6">
    <location>
        <position position="105"/>
    </location>
    <ligand>
        <name>S-adenosyl-L-methionine</name>
        <dbReference type="ChEBI" id="CHEBI:59789"/>
    </ligand>
</feature>
<dbReference type="GO" id="GO:0008168">
    <property type="term" value="F:methyltransferase activity"/>
    <property type="evidence" value="ECO:0007669"/>
    <property type="project" value="UniProtKB-KW"/>
</dbReference>
<accession>A0AAF0FGN5</accession>
<dbReference type="GO" id="GO:0070475">
    <property type="term" value="P:rRNA base methylation"/>
    <property type="evidence" value="ECO:0007669"/>
    <property type="project" value="TreeGrafter"/>
</dbReference>
<sequence length="459" mass="52906">MHERNPYQDPKRLLWLAEKDTKLAKYINKKHKYVSVNWDDEEVKRTVSEAILRHDFGIDVRLSSDRLCPSVPNRLNYVLWIEDLVNSLHWYDCQDPSYARGIDIGTGSIAIYACLACKRNPLWSIVGTDIDADAIEHAKRTLDGDMSRCDDCKVTSTAQLRSRIQLIHTHGSFLDMLHLDEQYAESHESRQKVAYHFSMCNPPFYASQEERQESTDKKQVAKTWTAGSQHELYTPGGELAFILRLFEESQQWCEQIVWYSSMLGKLTSVYAFVDHLRGVKHSNYAVTELVQGRTKRWVVAWSFRGSRLPDSLGRGIPKIAPASTLRAMQCEHLLNEHNSTCTTAQFLSSLDITTSEGVHSHPIHANDSQCFALDFFSPVWTRSARRKRARLESCEIQNDRPILAVNIWHASNKLHIQWTYGMDRALFDSFSVHVFYQLRNRLSTMLQSDELSHLQPASR</sequence>
<dbReference type="Proteomes" id="UP001214628">
    <property type="component" value="Chromosome 4"/>
</dbReference>
<dbReference type="InterPro" id="IPR010286">
    <property type="entry name" value="METTL16/RlmF"/>
</dbReference>
<comment type="similarity">
    <text evidence="1 5">Belongs to the methyltransferase superfamily. METTL16/RlmF family.</text>
</comment>
<protein>
    <recommendedName>
        <fullName evidence="9">U6 small nuclear RNA (adenine-(43)-N(6))-methyltransferase</fullName>
    </recommendedName>
</protein>
<dbReference type="PIRSF" id="PIRSF037350">
    <property type="entry name" value="Mtase_ZK1128_prd"/>
    <property type="match status" value="1"/>
</dbReference>
<reference evidence="7" key="1">
    <citation type="submission" date="2023-02" db="EMBL/GenBank/DDBJ databases">
        <title>Mating type loci evolution in Malassezia.</title>
        <authorList>
            <person name="Coelho M.A."/>
        </authorList>
    </citation>
    <scope>NUCLEOTIDE SEQUENCE</scope>
    <source>
        <strain evidence="7">CBS 14136</strain>
    </source>
</reference>
<dbReference type="InterPro" id="IPR029063">
    <property type="entry name" value="SAM-dependent_MTases_sf"/>
</dbReference>
<evidence type="ECO:0000256" key="5">
    <source>
        <dbReference type="PIRNR" id="PIRNR037350"/>
    </source>
</evidence>
<evidence type="ECO:0000256" key="3">
    <source>
        <dbReference type="ARBA" id="ARBA00022679"/>
    </source>
</evidence>